<dbReference type="CDD" id="cd00302">
    <property type="entry name" value="cytochrome_P450"/>
    <property type="match status" value="1"/>
</dbReference>
<keyword evidence="4" id="KW-1185">Reference proteome</keyword>
<protein>
    <recommendedName>
        <fullName evidence="5">Cytochrome P450</fullName>
    </recommendedName>
</protein>
<dbReference type="InterPro" id="IPR050121">
    <property type="entry name" value="Cytochrome_P450_monoxygenase"/>
</dbReference>
<proteinExistence type="inferred from homology"/>
<evidence type="ECO:0000313" key="4">
    <source>
        <dbReference type="Proteomes" id="UP001491310"/>
    </source>
</evidence>
<dbReference type="SUPFAM" id="SSF48264">
    <property type="entry name" value="Cytochrome P450"/>
    <property type="match status" value="1"/>
</dbReference>
<gene>
    <name evidence="3" type="ORF">WJX75_001751</name>
</gene>
<dbReference type="PRINTS" id="PR00385">
    <property type="entry name" value="P450"/>
</dbReference>
<comment type="caution">
    <text evidence="3">The sequence shown here is derived from an EMBL/GenBank/DDBJ whole genome shotgun (WGS) entry which is preliminary data.</text>
</comment>
<dbReference type="PRINTS" id="PR00463">
    <property type="entry name" value="EP450I"/>
</dbReference>
<accession>A0ABR2YGE9</accession>
<keyword evidence="2" id="KW-1133">Transmembrane helix</keyword>
<dbReference type="InterPro" id="IPR002401">
    <property type="entry name" value="Cyt_P450_E_grp-I"/>
</dbReference>
<sequence>MAKLRSIPLFGGHIRLGDVAQQLAWHQYDFIAITCVSLTALVWAITVLARAALGTLQGGPILVSICTAYIALAGWTVLRLTTAMHKRSQALKHLPGPKYPFLLGFMELLERKDVHRYATELAEQFGPIFKFRIMCFHVVCITDPVLATQVLRSKVVDKLRFQYSFLDPFLGGTNMLTGHTDEHWKTVRKAVAPAFSAGNMRFALAHVIDASMSLVKYLRESGSRKVHNVDNLLLRESMDVIGRFGFQKEMNALSSLHTGRSEDSDNVNALLLSTQEIEKRIPEVNRWLKLWKRDVREGWAVLSRFKTIIWQLLDHIKSKQPKPGSFADLLLKAKDPKTGKQLSDEKMFPEMAALFFAGIDTTGHTGTFVLYLISQHPEVEAKILAELDTLELTITPQRPRPREMVYSDLSKMVYLNAVIKEALRMYPPVSVGQVRVSNTHDMTLGGRLHIPAGTAIWVPHHAIQNVSYNWDEPEIFKPERWLTPGTEYAVPEMLPLPREWYKDWEQGTRNGSERGLTDADIDEGDSMRPKRYFPFAEGPRNCVGQNLAKVSLLGTMATLMQHFSFRLADEMGGPKGVRETEHYTLVVGLGKGMLMHAIPREATRKEE</sequence>
<feature type="transmembrane region" description="Helical" evidence="2">
    <location>
        <begin position="59"/>
        <end position="78"/>
    </location>
</feature>
<keyword evidence="2" id="KW-0472">Membrane</keyword>
<name>A0ABR2YGE9_9CHLO</name>
<comment type="similarity">
    <text evidence="1">Belongs to the cytochrome P450 family.</text>
</comment>
<dbReference type="Pfam" id="PF00067">
    <property type="entry name" value="p450"/>
    <property type="match status" value="1"/>
</dbReference>
<dbReference type="Proteomes" id="UP001491310">
    <property type="component" value="Unassembled WGS sequence"/>
</dbReference>
<dbReference type="EMBL" id="JALJOT010000012">
    <property type="protein sequence ID" value="KAK9904750.1"/>
    <property type="molecule type" value="Genomic_DNA"/>
</dbReference>
<evidence type="ECO:0008006" key="5">
    <source>
        <dbReference type="Google" id="ProtNLM"/>
    </source>
</evidence>
<dbReference type="PANTHER" id="PTHR24305">
    <property type="entry name" value="CYTOCHROME P450"/>
    <property type="match status" value="1"/>
</dbReference>
<evidence type="ECO:0000256" key="2">
    <source>
        <dbReference type="SAM" id="Phobius"/>
    </source>
</evidence>
<dbReference type="PANTHER" id="PTHR24305:SF166">
    <property type="entry name" value="CYTOCHROME P450 12A4, MITOCHONDRIAL-RELATED"/>
    <property type="match status" value="1"/>
</dbReference>
<evidence type="ECO:0000313" key="3">
    <source>
        <dbReference type="EMBL" id="KAK9904750.1"/>
    </source>
</evidence>
<reference evidence="3 4" key="1">
    <citation type="journal article" date="2024" name="Nat. Commun.">
        <title>Phylogenomics reveals the evolutionary origins of lichenization in chlorophyte algae.</title>
        <authorList>
            <person name="Puginier C."/>
            <person name="Libourel C."/>
            <person name="Otte J."/>
            <person name="Skaloud P."/>
            <person name="Haon M."/>
            <person name="Grisel S."/>
            <person name="Petersen M."/>
            <person name="Berrin J.G."/>
            <person name="Delaux P.M."/>
            <person name="Dal Grande F."/>
            <person name="Keller J."/>
        </authorList>
    </citation>
    <scope>NUCLEOTIDE SEQUENCE [LARGE SCALE GENOMIC DNA]</scope>
    <source>
        <strain evidence="3 4">SAG 216-7</strain>
    </source>
</reference>
<dbReference type="InterPro" id="IPR001128">
    <property type="entry name" value="Cyt_P450"/>
</dbReference>
<feature type="transmembrane region" description="Helical" evidence="2">
    <location>
        <begin position="30"/>
        <end position="53"/>
    </location>
</feature>
<evidence type="ECO:0000256" key="1">
    <source>
        <dbReference type="ARBA" id="ARBA00010617"/>
    </source>
</evidence>
<keyword evidence="2" id="KW-0812">Transmembrane</keyword>
<dbReference type="Gene3D" id="1.10.630.10">
    <property type="entry name" value="Cytochrome P450"/>
    <property type="match status" value="1"/>
</dbReference>
<dbReference type="InterPro" id="IPR036396">
    <property type="entry name" value="Cyt_P450_sf"/>
</dbReference>
<organism evidence="3 4">
    <name type="scientific">Coccomyxa subellipsoidea</name>
    <dbReference type="NCBI Taxonomy" id="248742"/>
    <lineage>
        <taxon>Eukaryota</taxon>
        <taxon>Viridiplantae</taxon>
        <taxon>Chlorophyta</taxon>
        <taxon>core chlorophytes</taxon>
        <taxon>Trebouxiophyceae</taxon>
        <taxon>Trebouxiophyceae incertae sedis</taxon>
        <taxon>Coccomyxaceae</taxon>
        <taxon>Coccomyxa</taxon>
    </lineage>
</organism>